<evidence type="ECO:0000313" key="2">
    <source>
        <dbReference type="EMBL" id="GAE92697.1"/>
    </source>
</evidence>
<keyword evidence="2" id="KW-0378">Hydrolase</keyword>
<dbReference type="InterPro" id="IPR047801">
    <property type="entry name" value="Peptidase_C45"/>
</dbReference>
<dbReference type="SUPFAM" id="SSF56235">
    <property type="entry name" value="N-terminal nucleophile aminohydrolases (Ntn hydrolases)"/>
    <property type="match status" value="1"/>
</dbReference>
<dbReference type="NCBIfam" id="NF040521">
    <property type="entry name" value="C45_proenzyme"/>
    <property type="match status" value="1"/>
</dbReference>
<sequence>MRRTRFKINVKQTISVYKALAPSLWEEFEGGLKDALEWPIERILLEFGGYRTNIPKSGCSIMSGNGFLIRNYDYHPKTYDGSFLASQPTDDGLATIGSSQRVTGRSDGMNEQGLALGYTFINRKKPGDGFVCHMIGRLVLELCKNIEEEVQLLKELPHRGSFSYVLYDTNSTLVTIVETFPRGIEIRENIACTNHFERLTKDNRHFLVDSTKRMDLIQEKELSSLTSEKTFQLFNSTTASLFFQQYYNWAGTIHTSAFFPSDLTV</sequence>
<dbReference type="Pfam" id="PF03417">
    <property type="entry name" value="AAT"/>
    <property type="match status" value="1"/>
</dbReference>
<gene>
    <name evidence="2" type="ORF">JCM21714_1708</name>
</gene>
<organism evidence="2 3">
    <name type="scientific">Gracilibacillus boraciitolerans JCM 21714</name>
    <dbReference type="NCBI Taxonomy" id="1298598"/>
    <lineage>
        <taxon>Bacteria</taxon>
        <taxon>Bacillati</taxon>
        <taxon>Bacillota</taxon>
        <taxon>Bacilli</taxon>
        <taxon>Bacillales</taxon>
        <taxon>Bacillaceae</taxon>
        <taxon>Gracilibacillus</taxon>
    </lineage>
</organism>
<reference evidence="2 3" key="1">
    <citation type="journal article" date="2014" name="Genome Announc.">
        <title>Draft Genome Sequence of the Boron-Tolerant and Moderately Halotolerant Bacterium Gracilibacillus boraciitolerans JCM 21714T.</title>
        <authorList>
            <person name="Ahmed I."/>
            <person name="Oshima K."/>
            <person name="Suda W."/>
            <person name="Kitamura K."/>
            <person name="Iida T."/>
            <person name="Ohmori Y."/>
            <person name="Fujiwara T."/>
            <person name="Hattori M."/>
            <person name="Ohkuma M."/>
        </authorList>
    </citation>
    <scope>NUCLEOTIDE SEQUENCE [LARGE SCALE GENOMIC DNA]</scope>
    <source>
        <strain evidence="2 3">JCM 21714</strain>
    </source>
</reference>
<accession>W4VHL6</accession>
<dbReference type="EMBL" id="BAVS01000006">
    <property type="protein sequence ID" value="GAE92697.1"/>
    <property type="molecule type" value="Genomic_DNA"/>
</dbReference>
<evidence type="ECO:0000259" key="1">
    <source>
        <dbReference type="Pfam" id="PF03417"/>
    </source>
</evidence>
<dbReference type="STRING" id="1298598.JCM21714_1708"/>
<dbReference type="Gene3D" id="3.60.60.10">
    <property type="entry name" value="Penicillin V Acylase, Chain A"/>
    <property type="match status" value="1"/>
</dbReference>
<dbReference type="InterPro" id="IPR047794">
    <property type="entry name" value="C45_proenzyme-like"/>
</dbReference>
<dbReference type="eggNOG" id="COG4927">
    <property type="taxonomic scope" value="Bacteria"/>
</dbReference>
<dbReference type="GO" id="GO:0016787">
    <property type="term" value="F:hydrolase activity"/>
    <property type="evidence" value="ECO:0007669"/>
    <property type="project" value="UniProtKB-KW"/>
</dbReference>
<dbReference type="InterPro" id="IPR005079">
    <property type="entry name" value="Peptidase_C45_hydrolase"/>
</dbReference>
<evidence type="ECO:0000313" key="3">
    <source>
        <dbReference type="Proteomes" id="UP000019102"/>
    </source>
</evidence>
<dbReference type="InterPro" id="IPR029055">
    <property type="entry name" value="Ntn_hydrolases_N"/>
</dbReference>
<protein>
    <submittedName>
        <fullName evidence="2">Choloylglycine hydrolase</fullName>
    </submittedName>
</protein>
<dbReference type="Proteomes" id="UP000019102">
    <property type="component" value="Unassembled WGS sequence"/>
</dbReference>
<comment type="caution">
    <text evidence="2">The sequence shown here is derived from an EMBL/GenBank/DDBJ whole genome shotgun (WGS) entry which is preliminary data.</text>
</comment>
<proteinExistence type="predicted"/>
<name>W4VHL6_9BACI</name>
<dbReference type="AlphaFoldDB" id="W4VHL6"/>
<keyword evidence="3" id="KW-1185">Reference proteome</keyword>
<dbReference type="PANTHER" id="PTHR34180:SF1">
    <property type="entry name" value="BETA-ALANYL-DOPAMINE_CARCININE HYDROLASE"/>
    <property type="match status" value="1"/>
</dbReference>
<feature type="domain" description="Peptidase C45 hydrolase" evidence="1">
    <location>
        <begin position="65"/>
        <end position="264"/>
    </location>
</feature>
<dbReference type="PANTHER" id="PTHR34180">
    <property type="entry name" value="PEPTIDASE C45"/>
    <property type="match status" value="1"/>
</dbReference>